<dbReference type="PRINTS" id="PR00040">
    <property type="entry name" value="HTHMERR"/>
</dbReference>
<dbReference type="GO" id="GO:0008168">
    <property type="term" value="F:methyltransferase activity"/>
    <property type="evidence" value="ECO:0007669"/>
    <property type="project" value="UniProtKB-KW"/>
</dbReference>
<evidence type="ECO:0000256" key="1">
    <source>
        <dbReference type="ARBA" id="ARBA00023125"/>
    </source>
</evidence>
<dbReference type="SUPFAM" id="SSF46955">
    <property type="entry name" value="Putative DNA-binding domain"/>
    <property type="match status" value="1"/>
</dbReference>
<evidence type="ECO:0000313" key="3">
    <source>
        <dbReference type="EMBL" id="MFI7872201.1"/>
    </source>
</evidence>
<dbReference type="PANTHER" id="PTHR30204">
    <property type="entry name" value="REDOX-CYCLING DRUG-SENSING TRANSCRIPTIONAL ACTIVATOR SOXR"/>
    <property type="match status" value="1"/>
</dbReference>
<dbReference type="SUPFAM" id="SSF53335">
    <property type="entry name" value="S-adenosyl-L-methionine-dependent methyltransferases"/>
    <property type="match status" value="1"/>
</dbReference>
<keyword evidence="3" id="KW-0489">Methyltransferase</keyword>
<dbReference type="Gene3D" id="3.40.50.150">
    <property type="entry name" value="Vaccinia Virus protein VP39"/>
    <property type="match status" value="1"/>
</dbReference>
<dbReference type="EMBL" id="JBITPR010000041">
    <property type="protein sequence ID" value="MFI7872201.1"/>
    <property type="molecule type" value="Genomic_DNA"/>
</dbReference>
<evidence type="ECO:0000313" key="4">
    <source>
        <dbReference type="Proteomes" id="UP001614264"/>
    </source>
</evidence>
<keyword evidence="1" id="KW-0238">DNA-binding</keyword>
<dbReference type="Pfam" id="PF13649">
    <property type="entry name" value="Methyltransf_25"/>
    <property type="match status" value="1"/>
</dbReference>
<accession>A0ABW8BDH8</accession>
<dbReference type="InterPro" id="IPR009061">
    <property type="entry name" value="DNA-bd_dom_put_sf"/>
</dbReference>
<keyword evidence="4" id="KW-1185">Reference proteome</keyword>
<dbReference type="InterPro" id="IPR047057">
    <property type="entry name" value="MerR_fam"/>
</dbReference>
<name>A0ABW8BDH8_9ACTN</name>
<dbReference type="Pfam" id="PF13411">
    <property type="entry name" value="MerR_1"/>
    <property type="match status" value="1"/>
</dbReference>
<dbReference type="GO" id="GO:0032259">
    <property type="term" value="P:methylation"/>
    <property type="evidence" value="ECO:0007669"/>
    <property type="project" value="UniProtKB-KW"/>
</dbReference>
<proteinExistence type="predicted"/>
<dbReference type="InterPro" id="IPR041698">
    <property type="entry name" value="Methyltransf_25"/>
</dbReference>
<dbReference type="Gene3D" id="1.10.1660.10">
    <property type="match status" value="1"/>
</dbReference>
<dbReference type="SMART" id="SM00422">
    <property type="entry name" value="HTH_MERR"/>
    <property type="match status" value="1"/>
</dbReference>
<dbReference type="InterPro" id="IPR000551">
    <property type="entry name" value="MerR-type_HTH_dom"/>
</dbReference>
<dbReference type="PROSITE" id="PS00552">
    <property type="entry name" value="HTH_MERR_1"/>
    <property type="match status" value="1"/>
</dbReference>
<dbReference type="InterPro" id="IPR029063">
    <property type="entry name" value="SAM-dependent_MTases_sf"/>
</dbReference>
<comment type="caution">
    <text evidence="3">The sequence shown here is derived from an EMBL/GenBank/DDBJ whole genome shotgun (WGS) entry which is preliminary data.</text>
</comment>
<dbReference type="Proteomes" id="UP001614264">
    <property type="component" value="Unassembled WGS sequence"/>
</dbReference>
<evidence type="ECO:0000259" key="2">
    <source>
        <dbReference type="PROSITE" id="PS50937"/>
    </source>
</evidence>
<dbReference type="RefSeq" id="WP_165287482.1">
    <property type="nucleotide sequence ID" value="NZ_JBITPR010000041.1"/>
</dbReference>
<protein>
    <submittedName>
        <fullName evidence="3">Methyltransferase domain-containing protein</fullName>
    </submittedName>
</protein>
<feature type="domain" description="HTH merR-type" evidence="2">
    <location>
        <begin position="6"/>
        <end position="74"/>
    </location>
</feature>
<dbReference type="CDD" id="cd02440">
    <property type="entry name" value="AdoMet_MTases"/>
    <property type="match status" value="1"/>
</dbReference>
<gene>
    <name evidence="3" type="ORF">AB4829_16575</name>
</gene>
<reference evidence="3 4" key="1">
    <citation type="submission" date="2024-07" db="EMBL/GenBank/DDBJ databases">
        <title>Whole genome sequencing of Prodigiosin pigment-producing Streptomyces salinarius isolated from rhizosphere soil of Arachis hypogaea.</title>
        <authorList>
            <person name="Vidhya A."/>
            <person name="Ramya S."/>
        </authorList>
    </citation>
    <scope>NUCLEOTIDE SEQUENCE [LARGE SCALE GENOMIC DNA]</scope>
    <source>
        <strain evidence="3 4">VRMG2420</strain>
    </source>
</reference>
<keyword evidence="3" id="KW-0808">Transferase</keyword>
<dbReference type="Gene3D" id="6.10.140.1580">
    <property type="match status" value="2"/>
</dbReference>
<organism evidence="3 4">
    <name type="scientific">Streptomyces salinarius</name>
    <dbReference type="NCBI Taxonomy" id="2762598"/>
    <lineage>
        <taxon>Bacteria</taxon>
        <taxon>Bacillati</taxon>
        <taxon>Actinomycetota</taxon>
        <taxon>Actinomycetes</taxon>
        <taxon>Kitasatosporales</taxon>
        <taxon>Streptomycetaceae</taxon>
        <taxon>Streptomyces</taxon>
    </lineage>
</organism>
<dbReference type="PANTHER" id="PTHR30204:SF96">
    <property type="entry name" value="CHROMOSOME-ANCHORING PROTEIN RACA"/>
    <property type="match status" value="1"/>
</dbReference>
<sequence>MDDGTWWTVGELAHASGVSVRVLRHWDALGVVSPERTPSGHRRYGPAHVTRLYRALALRRTGLGLRQVAALLDREDPDPAATLRAHLDDVEEDLRRRSRLRDRLVAALGSAGPDQLMKVIETMTMFEQYVHGYRPEESTRLADQAGALVELLHGDTRFQPGERVLEMGCGVGAQTTALASRSPHTHFVSADIATDSLKSASGRVAAAGLTNVEFVEKDVFALPEPEGGFAEASFDHVFVCFLLEHLPAPVDALRRLRRLVRPGGTITVIEGDHGSAYFHPDDEAARAAVACQVTLQRHAGGDALIGRRLFPLLHEADWSDIAVSPRTVYVDGSRPELAESFTRRTFTAMISGVREPAVAAGLIDARTFDAGIAALRRTAEPDGVFCYTFFKAVAHRRTSAQGAVGARMPARK</sequence>
<dbReference type="PROSITE" id="PS50937">
    <property type="entry name" value="HTH_MERR_2"/>
    <property type="match status" value="1"/>
</dbReference>